<reference evidence="8" key="2">
    <citation type="submission" date="2004-02" db="EMBL/GenBank/DDBJ databases">
        <authorList>
            <consortium name="Genoscope"/>
            <consortium name="Whitehead Institute Centre for Genome Research"/>
        </authorList>
    </citation>
    <scope>NUCLEOTIDE SEQUENCE</scope>
</reference>
<organism evidence="8">
    <name type="scientific">Tetraodon nigroviridis</name>
    <name type="common">Spotted green pufferfish</name>
    <name type="synonym">Chelonodon nigroviridis</name>
    <dbReference type="NCBI Taxonomy" id="99883"/>
    <lineage>
        <taxon>Eukaryota</taxon>
        <taxon>Metazoa</taxon>
        <taxon>Chordata</taxon>
        <taxon>Craniata</taxon>
        <taxon>Vertebrata</taxon>
        <taxon>Euteleostomi</taxon>
        <taxon>Actinopterygii</taxon>
        <taxon>Neopterygii</taxon>
        <taxon>Teleostei</taxon>
        <taxon>Neoteleostei</taxon>
        <taxon>Acanthomorphata</taxon>
        <taxon>Eupercaria</taxon>
        <taxon>Tetraodontiformes</taxon>
        <taxon>Tetradontoidea</taxon>
        <taxon>Tetraodontidae</taxon>
        <taxon>Tetraodon</taxon>
    </lineage>
</organism>
<dbReference type="OrthoDB" id="437530at2759"/>
<dbReference type="EMBL" id="CAAE01014577">
    <property type="protein sequence ID" value="CAF99493.1"/>
    <property type="molecule type" value="Genomic_DNA"/>
</dbReference>
<evidence type="ECO:0000313" key="10">
    <source>
        <dbReference type="Proteomes" id="UP000007303"/>
    </source>
</evidence>
<gene>
    <name evidence="8" type="ORF">GSTENG00017586001</name>
</gene>
<dbReference type="KEGG" id="tng:GSTEN00017586G001"/>
<keyword evidence="4" id="KW-0418">Kinase</keyword>
<dbReference type="GO" id="GO:0004713">
    <property type="term" value="F:protein tyrosine kinase activity"/>
    <property type="evidence" value="ECO:0007669"/>
    <property type="project" value="TreeGrafter"/>
</dbReference>
<feature type="region of interest" description="Disordered" evidence="6">
    <location>
        <begin position="1"/>
        <end position="29"/>
    </location>
</feature>
<dbReference type="InterPro" id="IPR000719">
    <property type="entry name" value="Prot_kinase_dom"/>
</dbReference>
<evidence type="ECO:0000256" key="5">
    <source>
        <dbReference type="ARBA" id="ARBA00022840"/>
    </source>
</evidence>
<dbReference type="GO" id="GO:0007224">
    <property type="term" value="P:smoothened signaling pathway"/>
    <property type="evidence" value="ECO:0007669"/>
    <property type="project" value="TreeGrafter"/>
</dbReference>
<dbReference type="GO" id="GO:0003713">
    <property type="term" value="F:transcription coactivator activity"/>
    <property type="evidence" value="ECO:0007669"/>
    <property type="project" value="TreeGrafter"/>
</dbReference>
<dbReference type="InterPro" id="IPR011009">
    <property type="entry name" value="Kinase-like_dom_sf"/>
</dbReference>
<keyword evidence="1" id="KW-0723">Serine/threonine-protein kinase</keyword>
<evidence type="ECO:0000313" key="8">
    <source>
        <dbReference type="EMBL" id="CAF99493.1"/>
    </source>
</evidence>
<dbReference type="AlphaFoldDB" id="Q4SIN9"/>
<evidence type="ECO:0000256" key="1">
    <source>
        <dbReference type="ARBA" id="ARBA00022527"/>
    </source>
</evidence>
<accession>Q4SIN9</accession>
<dbReference type="GO" id="GO:0003714">
    <property type="term" value="F:transcription corepressor activity"/>
    <property type="evidence" value="ECO:0007669"/>
    <property type="project" value="TreeGrafter"/>
</dbReference>
<evidence type="ECO:0000256" key="3">
    <source>
        <dbReference type="ARBA" id="ARBA00022741"/>
    </source>
</evidence>
<evidence type="ECO:0000256" key="6">
    <source>
        <dbReference type="SAM" id="MobiDB-lite"/>
    </source>
</evidence>
<dbReference type="Gene3D" id="1.10.510.10">
    <property type="entry name" value="Transferase(Phosphotransferase) domain 1"/>
    <property type="match status" value="1"/>
</dbReference>
<dbReference type="GO" id="GO:0005737">
    <property type="term" value="C:cytoplasm"/>
    <property type="evidence" value="ECO:0007669"/>
    <property type="project" value="TreeGrafter"/>
</dbReference>
<name>Q4SIN9_TETNG</name>
<dbReference type="PANTHER" id="PTHR24058">
    <property type="entry name" value="DUAL SPECIFICITY PROTEIN KINASE"/>
    <property type="match status" value="1"/>
</dbReference>
<dbReference type="GO" id="GO:0005524">
    <property type="term" value="F:ATP binding"/>
    <property type="evidence" value="ECO:0007669"/>
    <property type="project" value="UniProtKB-KW"/>
</dbReference>
<reference evidence="8 10" key="1">
    <citation type="journal article" date="2004" name="Nature">
        <title>Genome duplication in the teleost fish Tetraodon nigroviridis reveals the early vertebrate proto-karyotype.</title>
        <authorList>
            <person name="Jaillon O."/>
            <person name="Aury J.-M."/>
            <person name="Brunet F."/>
            <person name="Petit J.-L."/>
            <person name="Stange-Thomann N."/>
            <person name="Mauceli E."/>
            <person name="Bouneau L."/>
            <person name="Fischer C."/>
            <person name="Ozouf-Costaz C."/>
            <person name="Bernot A."/>
            <person name="Nicaud S."/>
            <person name="Jaffe D."/>
            <person name="Fisher S."/>
            <person name="Lutfalla G."/>
            <person name="Dossat C."/>
            <person name="Segurens B."/>
            <person name="Dasilva C."/>
            <person name="Salanoubat M."/>
            <person name="Levy M."/>
            <person name="Boudet N."/>
            <person name="Castellano S."/>
            <person name="Anthouard V."/>
            <person name="Jubin C."/>
            <person name="Castelli V."/>
            <person name="Katinka M."/>
            <person name="Vacherie B."/>
            <person name="Biemont C."/>
            <person name="Skalli Z."/>
            <person name="Cattolico L."/>
            <person name="Poulain J."/>
            <person name="De Berardinis V."/>
            <person name="Cruaud C."/>
            <person name="Duprat S."/>
            <person name="Brottier P."/>
            <person name="Coutanceau J.-P."/>
            <person name="Gouzy J."/>
            <person name="Parra G."/>
            <person name="Lardier G."/>
            <person name="Chapple C."/>
            <person name="McKernan K.J."/>
            <person name="McEwan P."/>
            <person name="Bosak S."/>
            <person name="Kellis M."/>
            <person name="Volff J.-N."/>
            <person name="Guigo R."/>
            <person name="Zody M.C."/>
            <person name="Mesirov J."/>
            <person name="Lindblad-Toh K."/>
            <person name="Birren B."/>
            <person name="Nusbaum C."/>
            <person name="Kahn D."/>
            <person name="Robinson-Rechavi M."/>
            <person name="Laudet V."/>
            <person name="Schachter V."/>
            <person name="Quetier F."/>
            <person name="Saurin W."/>
            <person name="Scarpelli C."/>
            <person name="Wincker P."/>
            <person name="Lander E.S."/>
            <person name="Weissenbach J."/>
            <person name="Roest Crollius H."/>
        </authorList>
    </citation>
    <scope>NUCLEOTIDE SEQUENCE [LARGE SCALE GENOMIC DNA]</scope>
</reference>
<feature type="domain" description="Protein kinase" evidence="7">
    <location>
        <begin position="1"/>
        <end position="149"/>
    </location>
</feature>
<dbReference type="Pfam" id="PF00069">
    <property type="entry name" value="Pkinase"/>
    <property type="match status" value="1"/>
</dbReference>
<protein>
    <submittedName>
        <fullName evidence="8">(spotted green pufferfish) hypothetical protein</fullName>
    </submittedName>
</protein>
<dbReference type="GeneTree" id="ENSGT00940000174312"/>
<dbReference type="InterPro" id="IPR050494">
    <property type="entry name" value="Ser_Thr_dual-spec_kinase"/>
</dbReference>
<feature type="region of interest" description="Disordered" evidence="6">
    <location>
        <begin position="167"/>
        <end position="219"/>
    </location>
</feature>
<dbReference type="STRING" id="99883.ENSTNIP00000012124"/>
<evidence type="ECO:0000256" key="4">
    <source>
        <dbReference type="ARBA" id="ARBA00022777"/>
    </source>
</evidence>
<proteinExistence type="predicted"/>
<sequence>MDCLPAGQSTGGFESGWPFTHGPQDGQHHAGEPKMYPFMIKLIDFGLAEEMSRVVPGSEVQPLWYRAPEVLLGLPLTEAIDIWSLGCLAAQLYLGRQLYHTSSESEMVFPVTDKEKLDLVLLLDLLVKTLHLEPAKRITPQKILKHGFVTSFTAIIAGVWKSSVVKSTSSSPKSGEPAKKSPDPQRPTTEVQPKPPRTKRKRKDDHLPVSKCVKNPNFW</sequence>
<dbReference type="GO" id="GO:0016605">
    <property type="term" value="C:PML body"/>
    <property type="evidence" value="ECO:0007669"/>
    <property type="project" value="TreeGrafter"/>
</dbReference>
<dbReference type="SUPFAM" id="SSF56112">
    <property type="entry name" value="Protein kinase-like (PK-like)"/>
    <property type="match status" value="1"/>
</dbReference>
<evidence type="ECO:0000313" key="9">
    <source>
        <dbReference type="Ensembl" id="ENSTNIP00000012124.1"/>
    </source>
</evidence>
<keyword evidence="2" id="KW-0808">Transferase</keyword>
<dbReference type="PANTHER" id="PTHR24058:SF53">
    <property type="entry name" value="HOMEODOMAIN-INTERACTING PROTEIN KINASE 2"/>
    <property type="match status" value="1"/>
</dbReference>
<dbReference type="SMART" id="SM00220">
    <property type="entry name" value="S_TKc"/>
    <property type="match status" value="1"/>
</dbReference>
<dbReference type="Proteomes" id="UP000007303">
    <property type="component" value="Unassembled WGS sequence"/>
</dbReference>
<reference evidence="9" key="3">
    <citation type="submission" date="2025-05" db="UniProtKB">
        <authorList>
            <consortium name="Ensembl"/>
        </authorList>
    </citation>
    <scope>IDENTIFICATION</scope>
</reference>
<evidence type="ECO:0000256" key="2">
    <source>
        <dbReference type="ARBA" id="ARBA00022679"/>
    </source>
</evidence>
<keyword evidence="3" id="KW-0547">Nucleotide-binding</keyword>
<dbReference type="GO" id="GO:0045944">
    <property type="term" value="P:positive regulation of transcription by RNA polymerase II"/>
    <property type="evidence" value="ECO:0007669"/>
    <property type="project" value="TreeGrafter"/>
</dbReference>
<dbReference type="GO" id="GO:0004674">
    <property type="term" value="F:protein serine/threonine kinase activity"/>
    <property type="evidence" value="ECO:0007669"/>
    <property type="project" value="UniProtKB-KW"/>
</dbReference>
<keyword evidence="10" id="KW-1185">Reference proteome</keyword>
<dbReference type="GO" id="GO:0046332">
    <property type="term" value="F:SMAD binding"/>
    <property type="evidence" value="ECO:0007669"/>
    <property type="project" value="TreeGrafter"/>
</dbReference>
<evidence type="ECO:0000259" key="7">
    <source>
        <dbReference type="PROSITE" id="PS50011"/>
    </source>
</evidence>
<dbReference type="GO" id="GO:0042771">
    <property type="term" value="P:intrinsic apoptotic signaling pathway in response to DNA damage by p53 class mediator"/>
    <property type="evidence" value="ECO:0007669"/>
    <property type="project" value="TreeGrafter"/>
</dbReference>
<keyword evidence="5" id="KW-0067">ATP-binding</keyword>
<dbReference type="PROSITE" id="PS50011">
    <property type="entry name" value="PROTEIN_KINASE_DOM"/>
    <property type="match status" value="1"/>
</dbReference>
<dbReference type="Ensembl" id="ENSTNIT00000012315.1">
    <property type="protein sequence ID" value="ENSTNIP00000012124.1"/>
    <property type="gene ID" value="ENSTNIG00000009259.1"/>
</dbReference>
<dbReference type="HOGENOM" id="CLU_1261162_0_0_1"/>